<evidence type="ECO:0000313" key="10">
    <source>
        <dbReference type="Proteomes" id="UP000317369"/>
    </source>
</evidence>
<dbReference type="EC" id="2.4.1.110" evidence="4"/>
<dbReference type="Pfam" id="PF12038">
    <property type="entry name" value="QTMAN_N"/>
    <property type="match status" value="1"/>
</dbReference>
<feature type="domain" description="Glycosyl transferase family 1" evidence="7">
    <location>
        <begin position="210"/>
        <end position="332"/>
    </location>
</feature>
<evidence type="ECO:0000259" key="8">
    <source>
        <dbReference type="Pfam" id="PF12038"/>
    </source>
</evidence>
<comment type="catalytic activity">
    <reaction evidence="6">
        <text>queuosine(34) in tRNA(Asp) + GDP-alpha-D-mannose = O-4''-alpha-D-mannosylqueuosine(34) in tRNA(Asp) + GDP + H(+)</text>
        <dbReference type="Rhea" id="RHEA:12885"/>
        <dbReference type="Rhea" id="RHEA-COMP:18572"/>
        <dbReference type="Rhea" id="RHEA-COMP:18581"/>
        <dbReference type="ChEBI" id="CHEBI:15378"/>
        <dbReference type="ChEBI" id="CHEBI:57527"/>
        <dbReference type="ChEBI" id="CHEBI:58189"/>
        <dbReference type="ChEBI" id="CHEBI:194431"/>
        <dbReference type="ChEBI" id="CHEBI:194442"/>
        <dbReference type="EC" id="2.4.1.110"/>
    </reaction>
    <physiologicalReaction direction="left-to-right" evidence="6">
        <dbReference type="Rhea" id="RHEA:12886"/>
    </physiologicalReaction>
</comment>
<organism evidence="9 10">
    <name type="scientific">Poriferisphaera corsica</name>
    <dbReference type="NCBI Taxonomy" id="2528020"/>
    <lineage>
        <taxon>Bacteria</taxon>
        <taxon>Pseudomonadati</taxon>
        <taxon>Planctomycetota</taxon>
        <taxon>Phycisphaerae</taxon>
        <taxon>Phycisphaerales</taxon>
        <taxon>Phycisphaeraceae</taxon>
        <taxon>Poriferisphaera</taxon>
    </lineage>
</organism>
<sequence length="393" mass="44060">MLNSRHNIIALTLPGYAWKWRIRHAGITFANHITRILNHLPIASDTQVKCISNFSSSSDTSSRRITEHTLSKQNLEHIGQGGHIFSTSMMNLADFRATAPALIAQRPMSQYFHENQFAYPLRSKHGGDVHFGISQIISAHTALQSTGHVIFNSTFNRDTLLNGFHSLNAKAGKLKHVDWDFMADHIQQHAMTIPPGINYQNIQKAIQPTPHSSNKNTIHLAWAGRWEHDKRPDLFFEAIKKLQHKNLPFKISVLGESFSQVPDCFQKAKTSFADNIVHWGYQPTAADYFHALSQADLFISTADHEFFGLAVAEAAAAGCGLLLPRALAYPEIWGAVEGKGVTFYDTPESLPHILQETSERFSSTSKESFITQSSAADFDWLNIAHRLDRCFEA</sequence>
<dbReference type="PANTHER" id="PTHR13615">
    <property type="entry name" value="GLYCOSYLTRANSFERASE-LIKE 1"/>
    <property type="match status" value="1"/>
</dbReference>
<dbReference type="EMBL" id="CP036425">
    <property type="protein sequence ID" value="QDU35622.1"/>
    <property type="molecule type" value="Genomic_DNA"/>
</dbReference>
<dbReference type="Pfam" id="PF00534">
    <property type="entry name" value="Glycos_transf_1"/>
    <property type="match status" value="1"/>
</dbReference>
<dbReference type="GO" id="GO:0016438">
    <property type="term" value="F:tRNA-queuosine(34) beta-mannosyltransferase activity"/>
    <property type="evidence" value="ECO:0007669"/>
    <property type="project" value="UniProtKB-EC"/>
</dbReference>
<gene>
    <name evidence="9" type="ORF">KS4_37050</name>
</gene>
<evidence type="ECO:0000256" key="1">
    <source>
        <dbReference type="ARBA" id="ARBA00009481"/>
    </source>
</evidence>
<feature type="domain" description="tRNA-queuosine alpha-mannosyltransferase N-terminal" evidence="8">
    <location>
        <begin position="81"/>
        <end position="197"/>
    </location>
</feature>
<accession>A0A517YZI7</accession>
<evidence type="ECO:0000313" key="9">
    <source>
        <dbReference type="EMBL" id="QDU35622.1"/>
    </source>
</evidence>
<dbReference type="Gene3D" id="3.40.50.2000">
    <property type="entry name" value="Glycogen Phosphorylase B"/>
    <property type="match status" value="2"/>
</dbReference>
<protein>
    <recommendedName>
        <fullName evidence="5">tRNA-queuosine alpha-mannosyltransferase</fullName>
        <ecNumber evidence="4">2.4.1.110</ecNumber>
    </recommendedName>
</protein>
<keyword evidence="3 9" id="KW-0808">Transferase</keyword>
<dbReference type="PANTHER" id="PTHR13615:SF3">
    <property type="entry name" value="GLYCOSYLTRANSFERASE-LIKE DOMAIN-CONTAINING PROTEIN 1"/>
    <property type="match status" value="1"/>
</dbReference>
<name>A0A517YZI7_9BACT</name>
<comment type="similarity">
    <text evidence="1">Belongs to the glycosyltransferase group 1 family. Glycosyltransferase 4 subfamily.</text>
</comment>
<evidence type="ECO:0000256" key="3">
    <source>
        <dbReference type="ARBA" id="ARBA00022679"/>
    </source>
</evidence>
<evidence type="ECO:0000256" key="4">
    <source>
        <dbReference type="ARBA" id="ARBA00044517"/>
    </source>
</evidence>
<evidence type="ECO:0000256" key="6">
    <source>
        <dbReference type="ARBA" id="ARBA00048439"/>
    </source>
</evidence>
<keyword evidence="2" id="KW-0328">Glycosyltransferase</keyword>
<dbReference type="InterPro" id="IPR051862">
    <property type="entry name" value="GT-like_domain_containing_1"/>
</dbReference>
<dbReference type="Proteomes" id="UP000317369">
    <property type="component" value="Chromosome"/>
</dbReference>
<evidence type="ECO:0000256" key="2">
    <source>
        <dbReference type="ARBA" id="ARBA00022676"/>
    </source>
</evidence>
<dbReference type="InterPro" id="IPR022701">
    <property type="entry name" value="QTMAN_N"/>
</dbReference>
<proteinExistence type="inferred from homology"/>
<keyword evidence="10" id="KW-1185">Reference proteome</keyword>
<dbReference type="InterPro" id="IPR001296">
    <property type="entry name" value="Glyco_trans_1"/>
</dbReference>
<dbReference type="KEGG" id="pcor:KS4_37050"/>
<dbReference type="AlphaFoldDB" id="A0A517YZI7"/>
<evidence type="ECO:0000256" key="5">
    <source>
        <dbReference type="ARBA" id="ARBA00044539"/>
    </source>
</evidence>
<evidence type="ECO:0000259" key="7">
    <source>
        <dbReference type="Pfam" id="PF00534"/>
    </source>
</evidence>
<reference evidence="9 10" key="1">
    <citation type="submission" date="2019-02" db="EMBL/GenBank/DDBJ databases">
        <title>Deep-cultivation of Planctomycetes and their phenomic and genomic characterization uncovers novel biology.</title>
        <authorList>
            <person name="Wiegand S."/>
            <person name="Jogler M."/>
            <person name="Boedeker C."/>
            <person name="Pinto D."/>
            <person name="Vollmers J."/>
            <person name="Rivas-Marin E."/>
            <person name="Kohn T."/>
            <person name="Peeters S.H."/>
            <person name="Heuer A."/>
            <person name="Rast P."/>
            <person name="Oberbeckmann S."/>
            <person name="Bunk B."/>
            <person name="Jeske O."/>
            <person name="Meyerdierks A."/>
            <person name="Storesund J.E."/>
            <person name="Kallscheuer N."/>
            <person name="Luecker S."/>
            <person name="Lage O.M."/>
            <person name="Pohl T."/>
            <person name="Merkel B.J."/>
            <person name="Hornburger P."/>
            <person name="Mueller R.-W."/>
            <person name="Bruemmer F."/>
            <person name="Labrenz M."/>
            <person name="Spormann A.M."/>
            <person name="Op den Camp H."/>
            <person name="Overmann J."/>
            <person name="Amann R."/>
            <person name="Jetten M.S.M."/>
            <person name="Mascher T."/>
            <person name="Medema M.H."/>
            <person name="Devos D.P."/>
            <person name="Kaster A.-K."/>
            <person name="Ovreas L."/>
            <person name="Rohde M."/>
            <person name="Galperin M.Y."/>
            <person name="Jogler C."/>
        </authorList>
    </citation>
    <scope>NUCLEOTIDE SEQUENCE [LARGE SCALE GENOMIC DNA]</scope>
    <source>
        <strain evidence="9 10">KS4</strain>
    </source>
</reference>
<dbReference type="SUPFAM" id="SSF53756">
    <property type="entry name" value="UDP-Glycosyltransferase/glycogen phosphorylase"/>
    <property type="match status" value="1"/>
</dbReference>